<dbReference type="PROSITE" id="PS50005">
    <property type="entry name" value="TPR"/>
    <property type="match status" value="2"/>
</dbReference>
<evidence type="ECO:0000256" key="1">
    <source>
        <dbReference type="ARBA" id="ARBA00022737"/>
    </source>
</evidence>
<keyword evidence="1" id="KW-0677">Repeat</keyword>
<dbReference type="GO" id="GO:0009279">
    <property type="term" value="C:cell outer membrane"/>
    <property type="evidence" value="ECO:0007669"/>
    <property type="project" value="TreeGrafter"/>
</dbReference>
<dbReference type="InterPro" id="IPR011990">
    <property type="entry name" value="TPR-like_helical_dom_sf"/>
</dbReference>
<organism evidence="4 5">
    <name type="scientific">Bacillus safensis</name>
    <dbReference type="NCBI Taxonomy" id="561879"/>
    <lineage>
        <taxon>Bacteria</taxon>
        <taxon>Bacillati</taxon>
        <taxon>Bacillota</taxon>
        <taxon>Bacilli</taxon>
        <taxon>Bacillales</taxon>
        <taxon>Bacillaceae</taxon>
        <taxon>Bacillus</taxon>
    </lineage>
</organism>
<dbReference type="Gene3D" id="1.25.40.10">
    <property type="entry name" value="Tetratricopeptide repeat domain"/>
    <property type="match status" value="1"/>
</dbReference>
<dbReference type="Proteomes" id="UP000464658">
    <property type="component" value="Chromosome"/>
</dbReference>
<dbReference type="SMART" id="SM00028">
    <property type="entry name" value="TPR"/>
    <property type="match status" value="2"/>
</dbReference>
<name>A0A5S9MDD7_BACIA</name>
<evidence type="ECO:0000256" key="3">
    <source>
        <dbReference type="PROSITE-ProRule" id="PRU00339"/>
    </source>
</evidence>
<evidence type="ECO:0000256" key="2">
    <source>
        <dbReference type="ARBA" id="ARBA00022803"/>
    </source>
</evidence>
<dbReference type="InterPro" id="IPR050498">
    <property type="entry name" value="Ycf3"/>
</dbReference>
<feature type="repeat" description="TPR" evidence="3">
    <location>
        <begin position="52"/>
        <end position="85"/>
    </location>
</feature>
<dbReference type="InterPro" id="IPR019734">
    <property type="entry name" value="TPR_rpt"/>
</dbReference>
<dbReference type="PANTHER" id="PTHR44858">
    <property type="entry name" value="TETRATRICOPEPTIDE REPEAT PROTEIN 6"/>
    <property type="match status" value="1"/>
</dbReference>
<dbReference type="GO" id="GO:0046813">
    <property type="term" value="P:receptor-mediated virion attachment to host cell"/>
    <property type="evidence" value="ECO:0007669"/>
    <property type="project" value="TreeGrafter"/>
</dbReference>
<sequence length="128" mass="15035">MKAKDYFEQALKAGMENSDLFYMLGQTLIKLEQPKLAMPYLQRAVELNEEDNEARFQFGMCLANEHMLEEAVTNFTEVITRDPQHADAFYNLGVAYAYLEKKKTKHLRCWVKPLTCSLTICWHYMRKS</sequence>
<evidence type="ECO:0000313" key="4">
    <source>
        <dbReference type="EMBL" id="BBP91133.1"/>
    </source>
</evidence>
<evidence type="ECO:0008006" key="6">
    <source>
        <dbReference type="Google" id="ProtNLM"/>
    </source>
</evidence>
<protein>
    <recommendedName>
        <fullName evidence="6">Tetratricopeptide repeat protein</fullName>
    </recommendedName>
</protein>
<dbReference type="Pfam" id="PF13181">
    <property type="entry name" value="TPR_8"/>
    <property type="match status" value="1"/>
</dbReference>
<evidence type="ECO:0000313" key="5">
    <source>
        <dbReference type="Proteomes" id="UP000464658"/>
    </source>
</evidence>
<dbReference type="EMBL" id="AP021906">
    <property type="protein sequence ID" value="BBP91133.1"/>
    <property type="molecule type" value="Genomic_DNA"/>
</dbReference>
<dbReference type="SUPFAM" id="SSF48452">
    <property type="entry name" value="TPR-like"/>
    <property type="match status" value="1"/>
</dbReference>
<gene>
    <name evidence="4" type="ORF">BsIDN1_47510</name>
</gene>
<dbReference type="Pfam" id="PF13432">
    <property type="entry name" value="TPR_16"/>
    <property type="match status" value="1"/>
</dbReference>
<keyword evidence="2 3" id="KW-0802">TPR repeat</keyword>
<dbReference type="PANTHER" id="PTHR44858:SF1">
    <property type="entry name" value="UDP-N-ACETYLGLUCOSAMINE--PEPTIDE N-ACETYLGLUCOSAMINYLTRANSFERASE SPINDLY-RELATED"/>
    <property type="match status" value="1"/>
</dbReference>
<reference evidence="4 5" key="1">
    <citation type="submission" date="2019-12" db="EMBL/GenBank/DDBJ databases">
        <title>Full genome sequence of a Bacillus safensis strain isolated from commercially available natto in Indonesia.</title>
        <authorList>
            <person name="Yoshida M."/>
            <person name="Uomi M."/>
            <person name="Waturangi D."/>
            <person name="Ekaputri J.J."/>
            <person name="Setiamarga D.H.E."/>
        </authorList>
    </citation>
    <scope>NUCLEOTIDE SEQUENCE [LARGE SCALE GENOMIC DNA]</scope>
    <source>
        <strain evidence="4 5">IDN1</strain>
    </source>
</reference>
<feature type="repeat" description="TPR" evidence="3">
    <location>
        <begin position="18"/>
        <end position="51"/>
    </location>
</feature>
<accession>A0A5S9MDD7</accession>
<proteinExistence type="predicted"/>
<dbReference type="AlphaFoldDB" id="A0A5S9MDD7"/>